<evidence type="ECO:0000256" key="3">
    <source>
        <dbReference type="ARBA" id="ARBA00022679"/>
    </source>
</evidence>
<reference evidence="6 7" key="1">
    <citation type="submission" date="2019-09" db="EMBL/GenBank/DDBJ databases">
        <title>Wenzhouxiangella sp. Genome sequencing and assembly.</title>
        <authorList>
            <person name="Zhang R."/>
        </authorList>
    </citation>
    <scope>NUCLEOTIDE SEQUENCE [LARGE SCALE GENOMIC DNA]</scope>
    <source>
        <strain evidence="6 7">W260</strain>
    </source>
</reference>
<evidence type="ECO:0000313" key="7">
    <source>
        <dbReference type="Proteomes" id="UP000325372"/>
    </source>
</evidence>
<evidence type="ECO:0000256" key="2">
    <source>
        <dbReference type="ARBA" id="ARBA00008467"/>
    </source>
</evidence>
<dbReference type="InterPro" id="IPR018201">
    <property type="entry name" value="Ketoacyl_synth_AS"/>
</dbReference>
<feature type="domain" description="Ketosynthase family 3 (KS3)" evidence="5">
    <location>
        <begin position="1"/>
        <end position="406"/>
    </location>
</feature>
<dbReference type="Proteomes" id="UP000325372">
    <property type="component" value="Unassembled WGS sequence"/>
</dbReference>
<dbReference type="GO" id="GO:0006633">
    <property type="term" value="P:fatty acid biosynthetic process"/>
    <property type="evidence" value="ECO:0007669"/>
    <property type="project" value="UniProtKB-UniPathway"/>
</dbReference>
<dbReference type="PANTHER" id="PTHR11712:SF325">
    <property type="entry name" value="3-OXOACYL-(ACYL-CARRIER-PROTEIN) SYNTHASE II FABF"/>
    <property type="match status" value="1"/>
</dbReference>
<evidence type="ECO:0000259" key="5">
    <source>
        <dbReference type="PROSITE" id="PS52004"/>
    </source>
</evidence>
<comment type="similarity">
    <text evidence="2 4">Belongs to the thiolase-like superfamily. Beta-ketoacyl-ACP synthases family.</text>
</comment>
<dbReference type="EMBL" id="VYXP01000005">
    <property type="protein sequence ID" value="KAA9131394.1"/>
    <property type="molecule type" value="Genomic_DNA"/>
</dbReference>
<dbReference type="Pfam" id="PF00109">
    <property type="entry name" value="ketoacyl-synt"/>
    <property type="match status" value="1"/>
</dbReference>
<organism evidence="6 7">
    <name type="scientific">Marinihelvus fidelis</name>
    <dbReference type="NCBI Taxonomy" id="2613842"/>
    <lineage>
        <taxon>Bacteria</taxon>
        <taxon>Pseudomonadati</taxon>
        <taxon>Pseudomonadota</taxon>
        <taxon>Gammaproteobacteria</taxon>
        <taxon>Chromatiales</taxon>
        <taxon>Wenzhouxiangellaceae</taxon>
        <taxon>Marinihelvus</taxon>
    </lineage>
</organism>
<sequence>MRRVVVTGAGGITALGDNWPSIRERLAECRNAVRYMEAWRDIESLNTRLGAPIEGFELPDHYTRVRTRTMGRNAKLAVRATEMALDSAGLLDDPVVRSGRMGVAYGSSAGSPDAAAEMVPLVHGKSARGVNATTYVRLMSHTAAANIGIFFGTRGRVIPTTSACTAGSQGIGYAYEAIKYGLQDLMIAGGSEEICASQAGVFDILYATSTRNDEPERTPRPFDRDRDGLVIGEGATTLVLESLEHAQARGAHILAEIKGFATNSDGNHVTRPTSETMGDVMEMALADAGIEAGRVGYVCAHGTATRQGDIAESQATERVFGSQVPVSSLKGYVGHTLGACGAMEAWWSIMMMNDGWFAPNLNLEDVDTDCGRLDYIRGEPRELRTDVIVSNNFAFGGINTSLVLGQV</sequence>
<dbReference type="UniPathway" id="UPA00094"/>
<dbReference type="InterPro" id="IPR014030">
    <property type="entry name" value="Ketoacyl_synth_N"/>
</dbReference>
<dbReference type="InterPro" id="IPR020841">
    <property type="entry name" value="PKS_Beta-ketoAc_synthase_dom"/>
</dbReference>
<dbReference type="InterPro" id="IPR016039">
    <property type="entry name" value="Thiolase-like"/>
</dbReference>
<evidence type="ECO:0000256" key="1">
    <source>
        <dbReference type="ARBA" id="ARBA00005194"/>
    </source>
</evidence>
<proteinExistence type="inferred from homology"/>
<keyword evidence="7" id="KW-1185">Reference proteome</keyword>
<accession>A0A5N0TAE6</accession>
<dbReference type="SMART" id="SM00825">
    <property type="entry name" value="PKS_KS"/>
    <property type="match status" value="1"/>
</dbReference>
<dbReference type="PROSITE" id="PS52004">
    <property type="entry name" value="KS3_2"/>
    <property type="match status" value="1"/>
</dbReference>
<evidence type="ECO:0000313" key="6">
    <source>
        <dbReference type="EMBL" id="KAA9131394.1"/>
    </source>
</evidence>
<dbReference type="Pfam" id="PF02801">
    <property type="entry name" value="Ketoacyl-synt_C"/>
    <property type="match status" value="1"/>
</dbReference>
<dbReference type="CDD" id="cd00834">
    <property type="entry name" value="KAS_I_II"/>
    <property type="match status" value="1"/>
</dbReference>
<dbReference type="NCBIfam" id="NF006587">
    <property type="entry name" value="PRK09116.1"/>
    <property type="match status" value="1"/>
</dbReference>
<comment type="pathway">
    <text evidence="1">Lipid metabolism; fatty acid biosynthesis.</text>
</comment>
<dbReference type="InterPro" id="IPR000794">
    <property type="entry name" value="Beta-ketoacyl_synthase"/>
</dbReference>
<dbReference type="PROSITE" id="PS00606">
    <property type="entry name" value="KS3_1"/>
    <property type="match status" value="1"/>
</dbReference>
<dbReference type="PANTHER" id="PTHR11712">
    <property type="entry name" value="POLYKETIDE SYNTHASE-RELATED"/>
    <property type="match status" value="1"/>
</dbReference>
<dbReference type="SUPFAM" id="SSF53901">
    <property type="entry name" value="Thiolase-like"/>
    <property type="match status" value="2"/>
</dbReference>
<dbReference type="FunFam" id="3.40.47.10:FF:000018">
    <property type="entry name" value="3-oxoacyl-[acyl-carrier-protein] synthase 2"/>
    <property type="match status" value="1"/>
</dbReference>
<name>A0A5N0TAE6_9GAMM</name>
<evidence type="ECO:0000256" key="4">
    <source>
        <dbReference type="RuleBase" id="RU003694"/>
    </source>
</evidence>
<dbReference type="GO" id="GO:0005829">
    <property type="term" value="C:cytosol"/>
    <property type="evidence" value="ECO:0007669"/>
    <property type="project" value="TreeGrafter"/>
</dbReference>
<dbReference type="AlphaFoldDB" id="A0A5N0TAE6"/>
<dbReference type="RefSeq" id="WP_150864044.1">
    <property type="nucleotide sequence ID" value="NZ_VYXP01000005.1"/>
</dbReference>
<dbReference type="Gene3D" id="3.40.47.10">
    <property type="match status" value="2"/>
</dbReference>
<gene>
    <name evidence="6" type="ORF">F3N42_08720</name>
</gene>
<keyword evidence="3 4" id="KW-0808">Transferase</keyword>
<dbReference type="InterPro" id="IPR014031">
    <property type="entry name" value="Ketoacyl_synth_C"/>
</dbReference>
<comment type="caution">
    <text evidence="6">The sequence shown here is derived from an EMBL/GenBank/DDBJ whole genome shotgun (WGS) entry which is preliminary data.</text>
</comment>
<protein>
    <submittedName>
        <fullName evidence="6">Beta-ketoacyl-ACP synthase</fullName>
    </submittedName>
</protein>
<dbReference type="GO" id="GO:0004315">
    <property type="term" value="F:3-oxoacyl-[acyl-carrier-protein] synthase activity"/>
    <property type="evidence" value="ECO:0007669"/>
    <property type="project" value="InterPro"/>
</dbReference>